<dbReference type="Proteomes" id="UP000030752">
    <property type="component" value="Unassembled WGS sequence"/>
</dbReference>
<dbReference type="GO" id="GO:0005634">
    <property type="term" value="C:nucleus"/>
    <property type="evidence" value="ECO:0007669"/>
    <property type="project" value="UniProtKB-SubCell"/>
</dbReference>
<dbReference type="InterPro" id="IPR051089">
    <property type="entry name" value="prtT"/>
</dbReference>
<dbReference type="PANTHER" id="PTHR31845">
    <property type="entry name" value="FINGER DOMAIN PROTEIN, PUTATIVE-RELATED"/>
    <property type="match status" value="1"/>
</dbReference>
<dbReference type="SMART" id="SM00066">
    <property type="entry name" value="GAL4"/>
    <property type="match status" value="1"/>
</dbReference>
<dbReference type="VEuPathDB" id="FungiDB:HMPREF1541_07883"/>
<dbReference type="InterPro" id="IPR036864">
    <property type="entry name" value="Zn2-C6_fun-type_DNA-bd_sf"/>
</dbReference>
<dbReference type="SUPFAM" id="SSF57701">
    <property type="entry name" value="Zn2/Cys6 DNA-binding domain"/>
    <property type="match status" value="1"/>
</dbReference>
<feature type="compositionally biased region" description="Polar residues" evidence="7">
    <location>
        <begin position="717"/>
        <end position="735"/>
    </location>
</feature>
<dbReference type="GeneID" id="19975222"/>
<keyword evidence="4" id="KW-0238">DNA-binding</keyword>
<keyword evidence="10" id="KW-1185">Reference proteome</keyword>
<dbReference type="InParanoid" id="W2RKB8"/>
<reference evidence="9 10" key="1">
    <citation type="submission" date="2013-03" db="EMBL/GenBank/DDBJ databases">
        <title>The Genome Sequence of Phialophora europaea CBS 101466.</title>
        <authorList>
            <consortium name="The Broad Institute Genomics Platform"/>
            <person name="Cuomo C."/>
            <person name="de Hoog S."/>
            <person name="Gorbushina A."/>
            <person name="Walker B."/>
            <person name="Young S.K."/>
            <person name="Zeng Q."/>
            <person name="Gargeya S."/>
            <person name="Fitzgerald M."/>
            <person name="Haas B."/>
            <person name="Abouelleil A."/>
            <person name="Allen A.W."/>
            <person name="Alvarado L."/>
            <person name="Arachchi H.M."/>
            <person name="Berlin A.M."/>
            <person name="Chapman S.B."/>
            <person name="Gainer-Dewar J."/>
            <person name="Goldberg J."/>
            <person name="Griggs A."/>
            <person name="Gujja S."/>
            <person name="Hansen M."/>
            <person name="Howarth C."/>
            <person name="Imamovic A."/>
            <person name="Ireland A."/>
            <person name="Larimer J."/>
            <person name="McCowan C."/>
            <person name="Murphy C."/>
            <person name="Pearson M."/>
            <person name="Poon T.W."/>
            <person name="Priest M."/>
            <person name="Roberts A."/>
            <person name="Saif S."/>
            <person name="Shea T."/>
            <person name="Sisk P."/>
            <person name="Sykes S."/>
            <person name="Wortman J."/>
            <person name="Nusbaum C."/>
            <person name="Birren B."/>
        </authorList>
    </citation>
    <scope>NUCLEOTIDE SEQUENCE [LARGE SCALE GENOMIC DNA]</scope>
    <source>
        <strain evidence="9 10">CBS 101466</strain>
    </source>
</reference>
<evidence type="ECO:0000259" key="8">
    <source>
        <dbReference type="PROSITE" id="PS50048"/>
    </source>
</evidence>
<dbReference type="InterPro" id="IPR007219">
    <property type="entry name" value="XnlR_reg_dom"/>
</dbReference>
<sequence length="815" mass="89911">MDRPQPLESQPPDPQRRESESLSALRSALQEAKNAHDIDIDSQPDDDASNEEGSPDKPARRPKRARACIACRNMKIRCLPVQGQEACLACSKVNRECVMPGPARKRQKTVHKVAELEKKINALTDALIAQQAANPTPPNDSPNTDRQETQSDVTRTNTTITSDPQRESERLSSYGKIPVENPNVNFEQGHLDWGCSKFEHPREKLEPYADIIERALLDMPTANKIFGHYVNNMLPHFPVLAFPGTITAQDVRTARPMLFLAILTVAAPAIKPELHGNLVVELTRQLSERVLFVGEKSLEVVQAILVYTNYYTRNKYAKDLTFNQLIHSAVVMCLDLGMGKRYKSLQRDRTEEAEVRRTWLSCYYFASNVSILLRHPSLVRWSPYLEDSIAYLGGPTASDADRWLCALVRTQQIAEEVSLVFNMDDQSSNVSFGDTSTQYHLKAFEKQLAAWHDSVPASINSNVVSHIAASINLYVHEIGLHLEHDSNMDDWAGGMKFVEGRPGSTAPLPSGNTVQPTTAKSHITITHIDALAQCLDSSHKMLDAWLALPLSTGRNLPNLGIVWNTYAIVALIKLHGVLSAPDSKFLEVFSPELRVDYYILAVIERLQELAADGRCPPAEAFVYVVRKLRSWFEHKRSGFPEQHSDADDGGDVSAGVKAGGDGGFVASHKRYADDVMRLAQERDILPQDLPRSGSLSQRPSPNLDPAGAPFDVGGSAAQASQPLVGTSSMPSSQMNPMGIGGNGGGGFPASQQVPGSGPFANNNSSNSQFATMSDLNVAYNAASYNINWDELNFSQQEMNLFDEYMGERGWMGYII</sequence>
<evidence type="ECO:0000313" key="9">
    <source>
        <dbReference type="EMBL" id="ETN36896.1"/>
    </source>
</evidence>
<protein>
    <recommendedName>
        <fullName evidence="8">Zn(2)-C6 fungal-type domain-containing protein</fullName>
    </recommendedName>
</protein>
<dbReference type="GO" id="GO:0008270">
    <property type="term" value="F:zinc ion binding"/>
    <property type="evidence" value="ECO:0007669"/>
    <property type="project" value="InterPro"/>
</dbReference>
<evidence type="ECO:0000256" key="1">
    <source>
        <dbReference type="ARBA" id="ARBA00004123"/>
    </source>
</evidence>
<organism evidence="9 10">
    <name type="scientific">Cyphellophora europaea (strain CBS 101466)</name>
    <name type="common">Phialophora europaea</name>
    <dbReference type="NCBI Taxonomy" id="1220924"/>
    <lineage>
        <taxon>Eukaryota</taxon>
        <taxon>Fungi</taxon>
        <taxon>Dikarya</taxon>
        <taxon>Ascomycota</taxon>
        <taxon>Pezizomycotina</taxon>
        <taxon>Eurotiomycetes</taxon>
        <taxon>Chaetothyriomycetidae</taxon>
        <taxon>Chaetothyriales</taxon>
        <taxon>Cyphellophoraceae</taxon>
        <taxon>Cyphellophora</taxon>
    </lineage>
</organism>
<feature type="compositionally biased region" description="Gly residues" evidence="7">
    <location>
        <begin position="738"/>
        <end position="747"/>
    </location>
</feature>
<dbReference type="AlphaFoldDB" id="W2RKB8"/>
<dbReference type="PANTHER" id="PTHR31845:SF39">
    <property type="entry name" value="TRANSCRIPTION FACTOR PBCR-RELATED"/>
    <property type="match status" value="1"/>
</dbReference>
<dbReference type="PROSITE" id="PS00463">
    <property type="entry name" value="ZN2_CY6_FUNGAL_1"/>
    <property type="match status" value="1"/>
</dbReference>
<keyword evidence="5" id="KW-0804">Transcription</keyword>
<evidence type="ECO:0000256" key="7">
    <source>
        <dbReference type="SAM" id="MobiDB-lite"/>
    </source>
</evidence>
<feature type="domain" description="Zn(2)-C6 fungal-type" evidence="8">
    <location>
        <begin position="67"/>
        <end position="99"/>
    </location>
</feature>
<keyword evidence="2" id="KW-0479">Metal-binding</keyword>
<evidence type="ECO:0000256" key="3">
    <source>
        <dbReference type="ARBA" id="ARBA00023015"/>
    </source>
</evidence>
<evidence type="ECO:0000256" key="4">
    <source>
        <dbReference type="ARBA" id="ARBA00023125"/>
    </source>
</evidence>
<keyword evidence="3" id="KW-0805">Transcription regulation</keyword>
<dbReference type="RefSeq" id="XP_008720428.1">
    <property type="nucleotide sequence ID" value="XM_008722206.1"/>
</dbReference>
<feature type="region of interest" description="Disordered" evidence="7">
    <location>
        <begin position="687"/>
        <end position="764"/>
    </location>
</feature>
<name>W2RKB8_CYPE1</name>
<gene>
    <name evidence="9" type="ORF">HMPREF1541_07883</name>
</gene>
<feature type="compositionally biased region" description="Polar residues" evidence="7">
    <location>
        <begin position="150"/>
        <end position="163"/>
    </location>
</feature>
<dbReference type="Pfam" id="PF04082">
    <property type="entry name" value="Fungal_trans"/>
    <property type="match status" value="1"/>
</dbReference>
<dbReference type="GO" id="GO:0000981">
    <property type="term" value="F:DNA-binding transcription factor activity, RNA polymerase II-specific"/>
    <property type="evidence" value="ECO:0007669"/>
    <property type="project" value="InterPro"/>
</dbReference>
<evidence type="ECO:0000313" key="10">
    <source>
        <dbReference type="Proteomes" id="UP000030752"/>
    </source>
</evidence>
<dbReference type="HOGENOM" id="CLU_006524_0_2_1"/>
<keyword evidence="6" id="KW-0539">Nucleus</keyword>
<dbReference type="GO" id="GO:0000976">
    <property type="term" value="F:transcription cis-regulatory region binding"/>
    <property type="evidence" value="ECO:0007669"/>
    <property type="project" value="TreeGrafter"/>
</dbReference>
<dbReference type="EMBL" id="KB822724">
    <property type="protein sequence ID" value="ETN36896.1"/>
    <property type="molecule type" value="Genomic_DNA"/>
</dbReference>
<evidence type="ECO:0000256" key="5">
    <source>
        <dbReference type="ARBA" id="ARBA00023163"/>
    </source>
</evidence>
<dbReference type="CDD" id="cd12148">
    <property type="entry name" value="fungal_TF_MHR"/>
    <property type="match status" value="1"/>
</dbReference>
<dbReference type="InterPro" id="IPR001138">
    <property type="entry name" value="Zn2Cys6_DnaBD"/>
</dbReference>
<dbReference type="CDD" id="cd00067">
    <property type="entry name" value="GAL4"/>
    <property type="match status" value="1"/>
</dbReference>
<dbReference type="OrthoDB" id="8062037at2759"/>
<feature type="compositionally biased region" description="Acidic residues" evidence="7">
    <location>
        <begin position="40"/>
        <end position="50"/>
    </location>
</feature>
<proteinExistence type="predicted"/>
<dbReference type="PROSITE" id="PS50048">
    <property type="entry name" value="ZN2_CY6_FUNGAL_2"/>
    <property type="match status" value="1"/>
</dbReference>
<dbReference type="STRING" id="1220924.W2RKB8"/>
<comment type="subcellular location">
    <subcellularLocation>
        <location evidence="1">Nucleus</location>
    </subcellularLocation>
</comment>
<accession>W2RKB8</accession>
<feature type="region of interest" description="Disordered" evidence="7">
    <location>
        <begin position="1"/>
        <end position="64"/>
    </location>
</feature>
<feature type="region of interest" description="Disordered" evidence="7">
    <location>
        <begin position="132"/>
        <end position="179"/>
    </location>
</feature>
<dbReference type="Gene3D" id="4.10.240.10">
    <property type="entry name" value="Zn(2)-C6 fungal-type DNA-binding domain"/>
    <property type="match status" value="1"/>
</dbReference>
<dbReference type="GO" id="GO:0006351">
    <property type="term" value="P:DNA-templated transcription"/>
    <property type="evidence" value="ECO:0007669"/>
    <property type="project" value="InterPro"/>
</dbReference>
<dbReference type="eggNOG" id="ENOG502QRYY">
    <property type="taxonomic scope" value="Eukaryota"/>
</dbReference>
<evidence type="ECO:0000256" key="6">
    <source>
        <dbReference type="ARBA" id="ARBA00023242"/>
    </source>
</evidence>
<evidence type="ECO:0000256" key="2">
    <source>
        <dbReference type="ARBA" id="ARBA00022723"/>
    </source>
</evidence>
<feature type="compositionally biased region" description="Low complexity" evidence="7">
    <location>
        <begin position="21"/>
        <end position="32"/>
    </location>
</feature>